<name>A0A4R2HXL3_9GAMM</name>
<protein>
    <submittedName>
        <fullName evidence="2">Uncharacterized protein</fullName>
    </submittedName>
</protein>
<dbReference type="EMBL" id="SLWQ01000013">
    <property type="protein sequence ID" value="TCO36264.1"/>
    <property type="molecule type" value="Genomic_DNA"/>
</dbReference>
<sequence>MSYDILKSLGLDHLDASSPDFVKTLERMQREAFQSLQKEEPRRDAGDHPETIVG</sequence>
<organism evidence="2 3">
    <name type="scientific">Dokdonella fugitiva</name>
    <dbReference type="NCBI Taxonomy" id="328517"/>
    <lineage>
        <taxon>Bacteria</taxon>
        <taxon>Pseudomonadati</taxon>
        <taxon>Pseudomonadota</taxon>
        <taxon>Gammaproteobacteria</taxon>
        <taxon>Lysobacterales</taxon>
        <taxon>Rhodanobacteraceae</taxon>
        <taxon>Dokdonella</taxon>
    </lineage>
</organism>
<feature type="compositionally biased region" description="Basic and acidic residues" evidence="1">
    <location>
        <begin position="37"/>
        <end position="54"/>
    </location>
</feature>
<comment type="caution">
    <text evidence="2">The sequence shown here is derived from an EMBL/GenBank/DDBJ whole genome shotgun (WGS) entry which is preliminary data.</text>
</comment>
<dbReference type="AlphaFoldDB" id="A0A4R2HXL3"/>
<accession>A0A4R2HXL3</accession>
<evidence type="ECO:0000313" key="2">
    <source>
        <dbReference type="EMBL" id="TCO36264.1"/>
    </source>
</evidence>
<dbReference type="Proteomes" id="UP000294862">
    <property type="component" value="Unassembled WGS sequence"/>
</dbReference>
<gene>
    <name evidence="2" type="ORF">EV148_1136</name>
</gene>
<keyword evidence="3" id="KW-1185">Reference proteome</keyword>
<proteinExistence type="predicted"/>
<evidence type="ECO:0000256" key="1">
    <source>
        <dbReference type="SAM" id="MobiDB-lite"/>
    </source>
</evidence>
<evidence type="ECO:0000313" key="3">
    <source>
        <dbReference type="Proteomes" id="UP000294862"/>
    </source>
</evidence>
<dbReference type="RefSeq" id="WP_158287523.1">
    <property type="nucleotide sequence ID" value="NZ_JACGXM010000017.1"/>
</dbReference>
<feature type="region of interest" description="Disordered" evidence="1">
    <location>
        <begin position="33"/>
        <end position="54"/>
    </location>
</feature>
<reference evidence="2 3" key="1">
    <citation type="journal article" date="2015" name="Stand. Genomic Sci.">
        <title>Genomic Encyclopedia of Bacterial and Archaeal Type Strains, Phase III: the genomes of soil and plant-associated and newly described type strains.</title>
        <authorList>
            <person name="Whitman W.B."/>
            <person name="Woyke T."/>
            <person name="Klenk H.P."/>
            <person name="Zhou Y."/>
            <person name="Lilburn T.G."/>
            <person name="Beck B.J."/>
            <person name="De Vos P."/>
            <person name="Vandamme P."/>
            <person name="Eisen J.A."/>
            <person name="Garrity G."/>
            <person name="Hugenholtz P."/>
            <person name="Kyrpides N.C."/>
        </authorList>
    </citation>
    <scope>NUCLEOTIDE SEQUENCE [LARGE SCALE GENOMIC DNA]</scope>
    <source>
        <strain evidence="2 3">A3</strain>
    </source>
</reference>